<feature type="non-terminal residue" evidence="1">
    <location>
        <position position="91"/>
    </location>
</feature>
<dbReference type="Proteomes" id="UP000481861">
    <property type="component" value="Unassembled WGS sequence"/>
</dbReference>
<keyword evidence="2" id="KW-1185">Reference proteome</keyword>
<evidence type="ECO:0000313" key="2">
    <source>
        <dbReference type="Proteomes" id="UP000481861"/>
    </source>
</evidence>
<gene>
    <name evidence="1" type="ORF">BDV95DRAFT_477647</name>
</gene>
<proteinExistence type="predicted"/>
<evidence type="ECO:0000313" key="1">
    <source>
        <dbReference type="EMBL" id="KAF2878543.1"/>
    </source>
</evidence>
<dbReference type="EMBL" id="JAADJZ010000001">
    <property type="protein sequence ID" value="KAF2878543.1"/>
    <property type="molecule type" value="Genomic_DNA"/>
</dbReference>
<comment type="caution">
    <text evidence="1">The sequence shown here is derived from an EMBL/GenBank/DDBJ whole genome shotgun (WGS) entry which is preliminary data.</text>
</comment>
<protein>
    <submittedName>
        <fullName evidence="1">Uncharacterized protein</fullName>
    </submittedName>
</protein>
<accession>A0A7C8MLQ3</accession>
<name>A0A7C8MLQ3_9PLEO</name>
<reference evidence="1 2" key="1">
    <citation type="submission" date="2020-01" db="EMBL/GenBank/DDBJ databases">
        <authorList>
            <consortium name="DOE Joint Genome Institute"/>
            <person name="Haridas S."/>
            <person name="Albert R."/>
            <person name="Binder M."/>
            <person name="Bloem J."/>
            <person name="Labutti K."/>
            <person name="Salamov A."/>
            <person name="Andreopoulos B."/>
            <person name="Baker S.E."/>
            <person name="Barry K."/>
            <person name="Bills G."/>
            <person name="Bluhm B.H."/>
            <person name="Cannon C."/>
            <person name="Castanera R."/>
            <person name="Culley D.E."/>
            <person name="Daum C."/>
            <person name="Ezra D."/>
            <person name="Gonzalez J.B."/>
            <person name="Henrissat B."/>
            <person name="Kuo A."/>
            <person name="Liang C."/>
            <person name="Lipzen A."/>
            <person name="Lutzoni F."/>
            <person name="Magnuson J."/>
            <person name="Mondo S."/>
            <person name="Nolan M."/>
            <person name="Ohm R."/>
            <person name="Pangilinan J."/>
            <person name="Park H.-J.H."/>
            <person name="Ramirez L."/>
            <person name="Alfaro M."/>
            <person name="Sun H."/>
            <person name="Tritt A."/>
            <person name="Yoshinaga Y."/>
            <person name="Zwiers L.-H.L."/>
            <person name="Turgeon B.G."/>
            <person name="Goodwin S.B."/>
            <person name="Spatafora J.W."/>
            <person name="Crous P.W."/>
            <person name="Grigoriev I.V."/>
        </authorList>
    </citation>
    <scope>NUCLEOTIDE SEQUENCE [LARGE SCALE GENOMIC DNA]</scope>
    <source>
        <strain evidence="1 2">CBS 611.86</strain>
    </source>
</reference>
<organism evidence="1 2">
    <name type="scientific">Massariosphaeria phaeospora</name>
    <dbReference type="NCBI Taxonomy" id="100035"/>
    <lineage>
        <taxon>Eukaryota</taxon>
        <taxon>Fungi</taxon>
        <taxon>Dikarya</taxon>
        <taxon>Ascomycota</taxon>
        <taxon>Pezizomycotina</taxon>
        <taxon>Dothideomycetes</taxon>
        <taxon>Pleosporomycetidae</taxon>
        <taxon>Pleosporales</taxon>
        <taxon>Pleosporales incertae sedis</taxon>
        <taxon>Massariosphaeria</taxon>
    </lineage>
</organism>
<sequence>MPKPLADLTIPKADEMNVEACYQNEVPQTPPKPRSYLLRRGSSKENHIRFLLTVNNEAKMRRSTKSLVLGKAKVIGYEELVEAREKRVEKE</sequence>
<dbReference type="AlphaFoldDB" id="A0A7C8MLQ3"/>
<dbReference type="OrthoDB" id="4357141at2759"/>